<dbReference type="Gene3D" id="3.40.50.1360">
    <property type="match status" value="1"/>
</dbReference>
<evidence type="ECO:0000313" key="8">
    <source>
        <dbReference type="Proteomes" id="UP001188597"/>
    </source>
</evidence>
<gene>
    <name evidence="7" type="ORF">RJ639_015726</name>
</gene>
<dbReference type="PANTHER" id="PTHR43748:SF3">
    <property type="entry name" value="RIBOSE-5-PHOSPHATE ISOMERASE 3, CHLOROPLASTIC-RELATED"/>
    <property type="match status" value="1"/>
</dbReference>
<proteinExistence type="inferred from homology"/>
<keyword evidence="8" id="KW-1185">Reference proteome</keyword>
<comment type="pathway">
    <text evidence="2">Carbohydrate degradation; pentose phosphate pathway; D-ribose 5-phosphate from D-ribulose 5-phosphate (non-oxidative stage): step 1/1.</text>
</comment>
<dbReference type="SUPFAM" id="SSF100950">
    <property type="entry name" value="NagB/RpiA/CoA transferase-like"/>
    <property type="match status" value="1"/>
</dbReference>
<evidence type="ECO:0000256" key="2">
    <source>
        <dbReference type="ARBA" id="ARBA00004988"/>
    </source>
</evidence>
<keyword evidence="6" id="KW-1133">Transmembrane helix</keyword>
<organism evidence="7 8">
    <name type="scientific">Escallonia herrerae</name>
    <dbReference type="NCBI Taxonomy" id="1293975"/>
    <lineage>
        <taxon>Eukaryota</taxon>
        <taxon>Viridiplantae</taxon>
        <taxon>Streptophyta</taxon>
        <taxon>Embryophyta</taxon>
        <taxon>Tracheophyta</taxon>
        <taxon>Spermatophyta</taxon>
        <taxon>Magnoliopsida</taxon>
        <taxon>eudicotyledons</taxon>
        <taxon>Gunneridae</taxon>
        <taxon>Pentapetalae</taxon>
        <taxon>asterids</taxon>
        <taxon>campanulids</taxon>
        <taxon>Escalloniales</taxon>
        <taxon>Escalloniaceae</taxon>
        <taxon>Escallonia</taxon>
    </lineage>
</organism>
<sequence length="90" mass="9598">MPTSTLAQDDLKKLAVVEYVKSGMIPGLGLGSIAAFIVAKFGPRPLEIPLTNIIEVPTSKRTQEQAASLNIPLSILDDHPKLDFAIEGAD</sequence>
<evidence type="ECO:0000256" key="5">
    <source>
        <dbReference type="ARBA" id="ARBA00023235"/>
    </source>
</evidence>
<accession>A0AA89AJI0</accession>
<protein>
    <recommendedName>
        <fullName evidence="4">ribose-5-phosphate isomerase</fullName>
        <ecNumber evidence="4">5.3.1.6</ecNumber>
    </recommendedName>
</protein>
<comment type="similarity">
    <text evidence="3">Belongs to the ribose 5-phosphate isomerase family.</text>
</comment>
<name>A0AA89AJI0_9ASTE</name>
<evidence type="ECO:0000313" key="7">
    <source>
        <dbReference type="EMBL" id="KAK3006164.1"/>
    </source>
</evidence>
<dbReference type="GO" id="GO:0009052">
    <property type="term" value="P:pentose-phosphate shunt, non-oxidative branch"/>
    <property type="evidence" value="ECO:0007669"/>
    <property type="project" value="InterPro"/>
</dbReference>
<evidence type="ECO:0000256" key="1">
    <source>
        <dbReference type="ARBA" id="ARBA00001713"/>
    </source>
</evidence>
<dbReference type="InterPro" id="IPR004788">
    <property type="entry name" value="Ribose5P_isomerase_type_A"/>
</dbReference>
<dbReference type="EMBL" id="JAVXUP010002029">
    <property type="protein sequence ID" value="KAK3006164.1"/>
    <property type="molecule type" value="Genomic_DNA"/>
</dbReference>
<reference evidence="7" key="1">
    <citation type="submission" date="2022-12" db="EMBL/GenBank/DDBJ databases">
        <title>Draft genome assemblies for two species of Escallonia (Escalloniales).</title>
        <authorList>
            <person name="Chanderbali A."/>
            <person name="Dervinis C."/>
            <person name="Anghel I."/>
            <person name="Soltis D."/>
            <person name="Soltis P."/>
            <person name="Zapata F."/>
        </authorList>
    </citation>
    <scope>NUCLEOTIDE SEQUENCE</scope>
    <source>
        <strain evidence="7">UCBG64.0493</strain>
        <tissue evidence="7">Leaf</tissue>
    </source>
</reference>
<feature type="transmembrane region" description="Helical" evidence="6">
    <location>
        <begin position="20"/>
        <end position="39"/>
    </location>
</feature>
<comment type="catalytic activity">
    <reaction evidence="1">
        <text>aldehydo-D-ribose 5-phosphate = D-ribulose 5-phosphate</text>
        <dbReference type="Rhea" id="RHEA:14657"/>
        <dbReference type="ChEBI" id="CHEBI:58121"/>
        <dbReference type="ChEBI" id="CHEBI:58273"/>
        <dbReference type="EC" id="5.3.1.6"/>
    </reaction>
</comment>
<dbReference type="GO" id="GO:0004751">
    <property type="term" value="F:ribose-5-phosphate isomerase activity"/>
    <property type="evidence" value="ECO:0007669"/>
    <property type="project" value="UniProtKB-EC"/>
</dbReference>
<dbReference type="EC" id="5.3.1.6" evidence="4"/>
<dbReference type="PANTHER" id="PTHR43748">
    <property type="entry name" value="RIBOSE-5-PHOSPHATE ISOMERASE 3, CHLOROPLASTIC-RELATED"/>
    <property type="match status" value="1"/>
</dbReference>
<evidence type="ECO:0000256" key="3">
    <source>
        <dbReference type="ARBA" id="ARBA00008088"/>
    </source>
</evidence>
<evidence type="ECO:0000256" key="6">
    <source>
        <dbReference type="SAM" id="Phobius"/>
    </source>
</evidence>
<dbReference type="InterPro" id="IPR050262">
    <property type="entry name" value="Ribose-5P_isomerase"/>
</dbReference>
<keyword evidence="5" id="KW-0413">Isomerase</keyword>
<dbReference type="AlphaFoldDB" id="A0AA89AJI0"/>
<evidence type="ECO:0000256" key="4">
    <source>
        <dbReference type="ARBA" id="ARBA00011959"/>
    </source>
</evidence>
<keyword evidence="6" id="KW-0472">Membrane</keyword>
<dbReference type="InterPro" id="IPR037171">
    <property type="entry name" value="NagB/RpiA_transferase-like"/>
</dbReference>
<dbReference type="Proteomes" id="UP001188597">
    <property type="component" value="Unassembled WGS sequence"/>
</dbReference>
<dbReference type="Pfam" id="PF06026">
    <property type="entry name" value="Rib_5-P_isom_A"/>
    <property type="match status" value="1"/>
</dbReference>
<keyword evidence="6" id="KW-0812">Transmembrane</keyword>
<comment type="caution">
    <text evidence="7">The sequence shown here is derived from an EMBL/GenBank/DDBJ whole genome shotgun (WGS) entry which is preliminary data.</text>
</comment>